<keyword evidence="2" id="KW-1133">Transmembrane helix</keyword>
<dbReference type="AlphaFoldDB" id="A0A0C5G9L2"/>
<keyword evidence="4" id="KW-1185">Reference proteome</keyword>
<keyword evidence="2" id="KW-0812">Transmembrane</keyword>
<gene>
    <name evidence="3" type="ORF">TU94_04100</name>
</gene>
<reference evidence="3 4" key="1">
    <citation type="submission" date="2015-02" db="EMBL/GenBank/DDBJ databases">
        <title>Genome sequence of thermotolerant Streptomyces cyaneogriseus subsp. Noncyanogenus NMWT1, the producer of nematocidal antibiotics nemadectin.</title>
        <authorList>
            <person name="Wang H."/>
            <person name="Li C."/>
            <person name="Xiang W."/>
            <person name="Wang X."/>
        </authorList>
    </citation>
    <scope>NUCLEOTIDE SEQUENCE [LARGE SCALE GENOMIC DNA]</scope>
    <source>
        <strain evidence="3 4">NMWT 1</strain>
    </source>
</reference>
<dbReference type="Proteomes" id="UP000032234">
    <property type="component" value="Chromosome"/>
</dbReference>
<accession>A0A0C5G9L2</accession>
<dbReference type="PATRIC" id="fig|477245.3.peg.907"/>
<dbReference type="HOGENOM" id="CLU_1863970_0_0_11"/>
<evidence type="ECO:0000313" key="4">
    <source>
        <dbReference type="Proteomes" id="UP000032234"/>
    </source>
</evidence>
<organism evidence="3 4">
    <name type="scientific">Streptomyces cyaneogriseus subsp. noncyanogenus</name>
    <dbReference type="NCBI Taxonomy" id="477245"/>
    <lineage>
        <taxon>Bacteria</taxon>
        <taxon>Bacillati</taxon>
        <taxon>Actinomycetota</taxon>
        <taxon>Actinomycetes</taxon>
        <taxon>Kitasatosporales</taxon>
        <taxon>Streptomycetaceae</taxon>
        <taxon>Streptomyces</taxon>
    </lineage>
</organism>
<evidence type="ECO:0008006" key="5">
    <source>
        <dbReference type="Google" id="ProtNLM"/>
    </source>
</evidence>
<proteinExistence type="predicted"/>
<sequence length="137" mass="15006">MMRARRFRLTVPRRAAREQEPPEDLNHVRETLAMAHARQGYEREAREEFEARVARESGTFGWETFSLLVLCSGGLAGAVLGATSGVAGWAYALGGVAALSLAVTLLRWRSAVRRRRPPGGPGRPDGAGSAPDREHLW</sequence>
<dbReference type="OrthoDB" id="10015041at2"/>
<feature type="region of interest" description="Disordered" evidence="1">
    <location>
        <begin position="113"/>
        <end position="137"/>
    </location>
</feature>
<feature type="region of interest" description="Disordered" evidence="1">
    <location>
        <begin position="1"/>
        <end position="23"/>
    </location>
</feature>
<evidence type="ECO:0000313" key="3">
    <source>
        <dbReference type="EMBL" id="AJP00791.1"/>
    </source>
</evidence>
<feature type="transmembrane region" description="Helical" evidence="2">
    <location>
        <begin position="86"/>
        <end position="106"/>
    </location>
</feature>
<dbReference type="EMBL" id="CP010849">
    <property type="protein sequence ID" value="AJP00791.1"/>
    <property type="molecule type" value="Genomic_DNA"/>
</dbReference>
<dbReference type="RefSeq" id="WP_044379353.1">
    <property type="nucleotide sequence ID" value="NZ_CP010849.1"/>
</dbReference>
<protein>
    <recommendedName>
        <fullName evidence="5">Transmembrane protein</fullName>
    </recommendedName>
</protein>
<evidence type="ECO:0000256" key="2">
    <source>
        <dbReference type="SAM" id="Phobius"/>
    </source>
</evidence>
<dbReference type="KEGG" id="scw:TU94_04100"/>
<feature type="transmembrane region" description="Helical" evidence="2">
    <location>
        <begin position="60"/>
        <end position="80"/>
    </location>
</feature>
<keyword evidence="2" id="KW-0472">Membrane</keyword>
<name>A0A0C5G9L2_9ACTN</name>
<evidence type="ECO:0000256" key="1">
    <source>
        <dbReference type="SAM" id="MobiDB-lite"/>
    </source>
</evidence>
<dbReference type="STRING" id="477245.TU94_04100"/>